<name>A0ABV9KKH3_9RHOB</name>
<protein>
    <submittedName>
        <fullName evidence="2">Uncharacterized protein</fullName>
    </submittedName>
</protein>
<dbReference type="Proteomes" id="UP001595973">
    <property type="component" value="Unassembled WGS sequence"/>
</dbReference>
<gene>
    <name evidence="2" type="ORF">ACFO5X_17840</name>
</gene>
<keyword evidence="3" id="KW-1185">Reference proteome</keyword>
<accession>A0ABV9KKH3</accession>
<feature type="chain" id="PRO_5047107003" evidence="1">
    <location>
        <begin position="25"/>
        <end position="177"/>
    </location>
</feature>
<evidence type="ECO:0000313" key="2">
    <source>
        <dbReference type="EMBL" id="MFC4670430.1"/>
    </source>
</evidence>
<evidence type="ECO:0000313" key="3">
    <source>
        <dbReference type="Proteomes" id="UP001595973"/>
    </source>
</evidence>
<evidence type="ECO:0000256" key="1">
    <source>
        <dbReference type="SAM" id="SignalP"/>
    </source>
</evidence>
<feature type="signal peptide" evidence="1">
    <location>
        <begin position="1"/>
        <end position="24"/>
    </location>
</feature>
<sequence>MVVLRRLFFVTFALALSCATLAQAQVARFVGDYSGTAEVPTHDGATAQRDMSVSIRQGKDSFSVTWSSTTYRDGKGKQKTYQITFVPTDRDNVFAAAMTRNVFGHEVPLDPMKGEPYVWARIMGDTLTVYSLFVDETGGFEIQQFDRRLVSEGLELTFTALSDTTKRRSVSTVLQRQ</sequence>
<dbReference type="EMBL" id="JBHSGI010000024">
    <property type="protein sequence ID" value="MFC4670430.1"/>
    <property type="molecule type" value="Genomic_DNA"/>
</dbReference>
<dbReference type="RefSeq" id="WP_380719422.1">
    <property type="nucleotide sequence ID" value="NZ_JBHSGI010000024.1"/>
</dbReference>
<reference evidence="3" key="1">
    <citation type="journal article" date="2019" name="Int. J. Syst. Evol. Microbiol.">
        <title>The Global Catalogue of Microorganisms (GCM) 10K type strain sequencing project: providing services to taxonomists for standard genome sequencing and annotation.</title>
        <authorList>
            <consortium name="The Broad Institute Genomics Platform"/>
            <consortium name="The Broad Institute Genome Sequencing Center for Infectious Disease"/>
            <person name="Wu L."/>
            <person name="Ma J."/>
        </authorList>
    </citation>
    <scope>NUCLEOTIDE SEQUENCE [LARGE SCALE GENOMIC DNA]</scope>
    <source>
        <strain evidence="3">CGMCC 4.7283</strain>
    </source>
</reference>
<dbReference type="PROSITE" id="PS51257">
    <property type="entry name" value="PROKAR_LIPOPROTEIN"/>
    <property type="match status" value="1"/>
</dbReference>
<comment type="caution">
    <text evidence="2">The sequence shown here is derived from an EMBL/GenBank/DDBJ whole genome shotgun (WGS) entry which is preliminary data.</text>
</comment>
<keyword evidence="1" id="KW-0732">Signal</keyword>
<organism evidence="2 3">
    <name type="scientific">Seohaeicola nanhaiensis</name>
    <dbReference type="NCBI Taxonomy" id="1387282"/>
    <lineage>
        <taxon>Bacteria</taxon>
        <taxon>Pseudomonadati</taxon>
        <taxon>Pseudomonadota</taxon>
        <taxon>Alphaproteobacteria</taxon>
        <taxon>Rhodobacterales</taxon>
        <taxon>Roseobacteraceae</taxon>
        <taxon>Seohaeicola</taxon>
    </lineage>
</organism>
<proteinExistence type="predicted"/>